<dbReference type="PANTHER" id="PTHR32285">
    <property type="entry name" value="PROTEIN TRICHOME BIREFRINGENCE-LIKE 9-RELATED"/>
    <property type="match status" value="1"/>
</dbReference>
<keyword evidence="2" id="KW-1185">Reference proteome</keyword>
<gene>
    <name evidence="1" type="ORF">HGRIS_003041</name>
</gene>
<protein>
    <submittedName>
        <fullName evidence="1">Uncharacterized protein</fullName>
    </submittedName>
</protein>
<dbReference type="Proteomes" id="UP001556367">
    <property type="component" value="Unassembled WGS sequence"/>
</dbReference>
<name>A0ABR3JMA7_9AGAR</name>
<dbReference type="PANTHER" id="PTHR32285:SF48">
    <property type="entry name" value="PROTEIN TRICHOME BIREFRINGENCE-LIKE 19"/>
    <property type="match status" value="1"/>
</dbReference>
<comment type="caution">
    <text evidence="1">The sequence shown here is derived from an EMBL/GenBank/DDBJ whole genome shotgun (WGS) entry which is preliminary data.</text>
</comment>
<accession>A0ABR3JMA7</accession>
<evidence type="ECO:0000313" key="2">
    <source>
        <dbReference type="Proteomes" id="UP001556367"/>
    </source>
</evidence>
<sequence>MGIRPSFKLLFLGIILTLTLLFNIYSPPSIPALQQSIFSPHRWLRPSCAPNDYAAGNWTFNPRTNRTKMTDKTDAFAFSGFEGCASSREVFWHLASDKTEQWDRFPNAQSWTWTPGERCNIAPFDKEAMVRDLVEEGGWLLLGDSITEGHFFSLSCMLYPHVRATPNYIENPYFDRAWPQHLYLNPDSPLVATLRTSSSFNISSTPLVTFRRVDLLLSKDELVHLHKTQTELQADTHSNSTPISHGNLFSEEQTWSMSVRESMDLFTSTEEGRNYRTMIVSTGGHWTTTLLSGFRDESKKDSGYGIDGVLAFFRQGMKQWADGVQGALDADSRTHWRRPRQRQVIVRAYLPGHEDCHSHREPWTTIQPFKWNWYNWGNIWEFNQIFESLLSSSKYPSIHFLPIDRPARLRPDAHSSGDCLHIMVGANVMEGWSHYIWHYINKEL</sequence>
<organism evidence="1 2">
    <name type="scientific">Hohenbuehelia grisea</name>
    <dbReference type="NCBI Taxonomy" id="104357"/>
    <lineage>
        <taxon>Eukaryota</taxon>
        <taxon>Fungi</taxon>
        <taxon>Dikarya</taxon>
        <taxon>Basidiomycota</taxon>
        <taxon>Agaricomycotina</taxon>
        <taxon>Agaricomycetes</taxon>
        <taxon>Agaricomycetidae</taxon>
        <taxon>Agaricales</taxon>
        <taxon>Pleurotineae</taxon>
        <taxon>Pleurotaceae</taxon>
        <taxon>Hohenbuehelia</taxon>
    </lineage>
</organism>
<evidence type="ECO:0000313" key="1">
    <source>
        <dbReference type="EMBL" id="KAL0956939.1"/>
    </source>
</evidence>
<dbReference type="EMBL" id="JASNQZ010000006">
    <property type="protein sequence ID" value="KAL0956939.1"/>
    <property type="molecule type" value="Genomic_DNA"/>
</dbReference>
<proteinExistence type="predicted"/>
<dbReference type="InterPro" id="IPR029962">
    <property type="entry name" value="TBL"/>
</dbReference>
<reference evidence="2" key="1">
    <citation type="submission" date="2024-06" db="EMBL/GenBank/DDBJ databases">
        <title>Multi-omics analyses provide insights into the biosynthesis of the anticancer antibiotic pleurotin in Hohenbuehelia grisea.</title>
        <authorList>
            <person name="Weaver J.A."/>
            <person name="Alberti F."/>
        </authorList>
    </citation>
    <scope>NUCLEOTIDE SEQUENCE [LARGE SCALE GENOMIC DNA]</scope>
    <source>
        <strain evidence="2">T-177</strain>
    </source>
</reference>